<protein>
    <submittedName>
        <fullName evidence="2">Protein involved in meta-pathway of phenol degradation</fullName>
    </submittedName>
</protein>
<keyword evidence="1" id="KW-0732">Signal</keyword>
<proteinExistence type="predicted"/>
<evidence type="ECO:0000313" key="3">
    <source>
        <dbReference type="Proteomes" id="UP000064967"/>
    </source>
</evidence>
<organism evidence="2 3">
    <name type="scientific">Labilithrix luteola</name>
    <dbReference type="NCBI Taxonomy" id="1391654"/>
    <lineage>
        <taxon>Bacteria</taxon>
        <taxon>Pseudomonadati</taxon>
        <taxon>Myxococcota</taxon>
        <taxon>Polyangia</taxon>
        <taxon>Polyangiales</taxon>
        <taxon>Labilitrichaceae</taxon>
        <taxon>Labilithrix</taxon>
    </lineage>
</organism>
<gene>
    <name evidence="2" type="ORF">AKJ09_00185</name>
</gene>
<evidence type="ECO:0000313" key="2">
    <source>
        <dbReference type="EMBL" id="AKU93521.1"/>
    </source>
</evidence>
<keyword evidence="3" id="KW-1185">Reference proteome</keyword>
<dbReference type="EMBL" id="CP012333">
    <property type="protein sequence ID" value="AKU93521.1"/>
    <property type="molecule type" value="Genomic_DNA"/>
</dbReference>
<sequence>MPRMGGRTTWTGVIVSLALVASTRDAFAQQEVGHKTLGTLGLRAGSQPEPGVYMTDRVLHYSATTLRDRNGEAIPVGLDAKVLASAVGIGATVELPLRSTFVNVGLGIPMARSTVNTKQPEASIDRFGLGDIYAQPLGLGWRSKQIDVVVSYAVYLPTGSFEPEGSASISRGYVTHQFAAGSTLYFDAARSWHLSALASFDENLRKPRIDLRRGSTIQVQGGFGTSPLRIFDIGLAAYGIWQVEDDDGSALPPQLRGARDRAYGVGPEFAVVIPPIRCKFTLRYEHDFAVQARPEGQIFVVGLSTTLWRPPRAQ</sequence>
<feature type="signal peptide" evidence="1">
    <location>
        <begin position="1"/>
        <end position="28"/>
    </location>
</feature>
<accession>A0A0K1PJD7</accession>
<dbReference type="InterPro" id="IPR025737">
    <property type="entry name" value="FApF"/>
</dbReference>
<reference evidence="2 3" key="1">
    <citation type="submission" date="2015-08" db="EMBL/GenBank/DDBJ databases">
        <authorList>
            <person name="Babu N.S."/>
            <person name="Beckwith C.J."/>
            <person name="Beseler K.G."/>
            <person name="Brison A."/>
            <person name="Carone J.V."/>
            <person name="Caskin T.P."/>
            <person name="Diamond M."/>
            <person name="Durham M.E."/>
            <person name="Foxe J.M."/>
            <person name="Go M."/>
            <person name="Henderson B.A."/>
            <person name="Jones I.B."/>
            <person name="McGettigan J.A."/>
            <person name="Micheletti S.J."/>
            <person name="Nasrallah M.E."/>
            <person name="Ortiz D."/>
            <person name="Piller C.R."/>
            <person name="Privatt S.R."/>
            <person name="Schneider S.L."/>
            <person name="Sharp S."/>
            <person name="Smith T.C."/>
            <person name="Stanton J.D."/>
            <person name="Ullery H.E."/>
            <person name="Wilson R.J."/>
            <person name="Serrano M.G."/>
            <person name="Buck G."/>
            <person name="Lee V."/>
            <person name="Wang Y."/>
            <person name="Carvalho R."/>
            <person name="Voegtly L."/>
            <person name="Shi R."/>
            <person name="Duckworth R."/>
            <person name="Johnson A."/>
            <person name="Loviza R."/>
            <person name="Walstead R."/>
            <person name="Shah Z."/>
            <person name="Kiflezghi M."/>
            <person name="Wade K."/>
            <person name="Ball S.L."/>
            <person name="Bradley K.W."/>
            <person name="Asai D.J."/>
            <person name="Bowman C.A."/>
            <person name="Russell D.A."/>
            <person name="Pope W.H."/>
            <person name="Jacobs-Sera D."/>
            <person name="Hendrix R.W."/>
            <person name="Hatfull G.F."/>
        </authorList>
    </citation>
    <scope>NUCLEOTIDE SEQUENCE [LARGE SCALE GENOMIC DNA]</scope>
    <source>
        <strain evidence="2 3">DSM 27648</strain>
    </source>
</reference>
<evidence type="ECO:0000256" key="1">
    <source>
        <dbReference type="SAM" id="SignalP"/>
    </source>
</evidence>
<dbReference type="Pfam" id="PF13557">
    <property type="entry name" value="Phenol_MetA_deg"/>
    <property type="match status" value="1"/>
</dbReference>
<dbReference type="AlphaFoldDB" id="A0A0K1PJD7"/>
<dbReference type="Proteomes" id="UP000064967">
    <property type="component" value="Chromosome"/>
</dbReference>
<dbReference type="KEGG" id="llu:AKJ09_00185"/>
<dbReference type="STRING" id="1391654.AKJ09_00185"/>
<name>A0A0K1PJD7_9BACT</name>
<feature type="chain" id="PRO_5005466118" evidence="1">
    <location>
        <begin position="29"/>
        <end position="314"/>
    </location>
</feature>